<dbReference type="AlphaFoldDB" id="A0A239HNN5"/>
<dbReference type="Proteomes" id="UP000198356">
    <property type="component" value="Unassembled WGS sequence"/>
</dbReference>
<dbReference type="EC" id="3.2.1.52" evidence="3"/>
<evidence type="ECO:0000256" key="5">
    <source>
        <dbReference type="ARBA" id="ARBA00023295"/>
    </source>
</evidence>
<evidence type="ECO:0000256" key="2">
    <source>
        <dbReference type="ARBA" id="ARBA00006285"/>
    </source>
</evidence>
<gene>
    <name evidence="10" type="ORF">SAMN05421770_102485</name>
</gene>
<evidence type="ECO:0000313" key="10">
    <source>
        <dbReference type="EMBL" id="SNS82977.1"/>
    </source>
</evidence>
<evidence type="ECO:0000259" key="9">
    <source>
        <dbReference type="Pfam" id="PF02838"/>
    </source>
</evidence>
<evidence type="ECO:0000256" key="4">
    <source>
        <dbReference type="ARBA" id="ARBA00022801"/>
    </source>
</evidence>
<dbReference type="SUPFAM" id="SSF51445">
    <property type="entry name" value="(Trans)glycosidases"/>
    <property type="match status" value="1"/>
</dbReference>
<dbReference type="OrthoDB" id="9763537at2"/>
<dbReference type="SUPFAM" id="SSF55545">
    <property type="entry name" value="beta-N-acetylhexosaminidase-like domain"/>
    <property type="match status" value="1"/>
</dbReference>
<dbReference type="EMBL" id="FZOU01000002">
    <property type="protein sequence ID" value="SNS82977.1"/>
    <property type="molecule type" value="Genomic_DNA"/>
</dbReference>
<evidence type="ECO:0000256" key="3">
    <source>
        <dbReference type="ARBA" id="ARBA00012663"/>
    </source>
</evidence>
<feature type="chain" id="PRO_5012918474" description="beta-N-acetylhexosaminidase" evidence="7">
    <location>
        <begin position="25"/>
        <end position="732"/>
    </location>
</feature>
<evidence type="ECO:0000256" key="7">
    <source>
        <dbReference type="SAM" id="SignalP"/>
    </source>
</evidence>
<dbReference type="RefSeq" id="WP_089407963.1">
    <property type="nucleotide sequence ID" value="NZ_FZOU01000002.1"/>
</dbReference>
<evidence type="ECO:0000256" key="1">
    <source>
        <dbReference type="ARBA" id="ARBA00001231"/>
    </source>
</evidence>
<organism evidence="10 11">
    <name type="scientific">Granulicella rosea</name>
    <dbReference type="NCBI Taxonomy" id="474952"/>
    <lineage>
        <taxon>Bacteria</taxon>
        <taxon>Pseudomonadati</taxon>
        <taxon>Acidobacteriota</taxon>
        <taxon>Terriglobia</taxon>
        <taxon>Terriglobales</taxon>
        <taxon>Acidobacteriaceae</taxon>
        <taxon>Granulicella</taxon>
    </lineage>
</organism>
<sequence length="732" mass="79590">MLSPRAQAVVLSALLALPAVHLQAQTPSQAPKLIPIPRELHTAPGVAASVTLPLGVHIACATCQTAEGADDKFAADDLSKELSARNIPTLSGNAYTIQLVRRPDANFTAEMRPEGYTISATSAALTVTAVTAEGLFYGVQTVKQLITGDGAQAAIHPVAIRDWPAMKYRGYHDDISRGPVPTLEFQKKLIRTLAAYKVNLYSPYFEHTQQYASNPLPAPPGGSISAEDARALVTFARQYHVTIVPEQEAFGHLRHDLIWETYAPIAETPHGAVFAPGQPGSLKVIGQMFTELAGLYPGPFLHIGADETIDLGIGQTKPAVDARGLAAVYLDFLDNIVNTLKPLNRRILFWGDVAQDSPALLKAMPQSFKDQTVAVAWGYTYDAKNPRAFEKALHPFRDAGFETWVAPAVNNYRQVYPNQQMALEDIQQFTYDGQRLGATGQLNTEWNDDGESLVNMNWYGVLFGAAAAWQPGQSSIPAFQQSFGEVFHGDRTGLIDQAQMKLTDAMALLHDAKIIGNTEGTDGLFWVDPWSKDGQTMAAKLRPLASAVRLDAENALVLIAQAKAASGHHPPLATSAPGTFYDASVYGAATSNLREPDAIDAMELGARRIDFLALKFQLADEMAAGYSRAYLASNSTDPKLKRTVSRELSDINGVNGRIQDLTYGYSQLRDLFESAWLASNRPSGLRPVLEHYDATVALWIGRMDKVRVAQRQWADSKTLPTASELGIPAPTR</sequence>
<dbReference type="GO" id="GO:0016020">
    <property type="term" value="C:membrane"/>
    <property type="evidence" value="ECO:0007669"/>
    <property type="project" value="TreeGrafter"/>
</dbReference>
<dbReference type="PRINTS" id="PR00738">
    <property type="entry name" value="GLHYDRLASE20"/>
</dbReference>
<comment type="similarity">
    <text evidence="2">Belongs to the glycosyl hydrolase 20 family.</text>
</comment>
<proteinExistence type="inferred from homology"/>
<dbReference type="InterPro" id="IPR015883">
    <property type="entry name" value="Glyco_hydro_20_cat"/>
</dbReference>
<feature type="signal peptide" evidence="7">
    <location>
        <begin position="1"/>
        <end position="24"/>
    </location>
</feature>
<dbReference type="PANTHER" id="PTHR22600">
    <property type="entry name" value="BETA-HEXOSAMINIDASE"/>
    <property type="match status" value="1"/>
</dbReference>
<name>A0A239HNN5_9BACT</name>
<dbReference type="GO" id="GO:0005975">
    <property type="term" value="P:carbohydrate metabolic process"/>
    <property type="evidence" value="ECO:0007669"/>
    <property type="project" value="InterPro"/>
</dbReference>
<keyword evidence="11" id="KW-1185">Reference proteome</keyword>
<dbReference type="InterPro" id="IPR017853">
    <property type="entry name" value="GH"/>
</dbReference>
<reference evidence="10 11" key="1">
    <citation type="submission" date="2017-06" db="EMBL/GenBank/DDBJ databases">
        <authorList>
            <person name="Kim H.J."/>
            <person name="Triplett B.A."/>
        </authorList>
    </citation>
    <scope>NUCLEOTIDE SEQUENCE [LARGE SCALE GENOMIC DNA]</scope>
    <source>
        <strain evidence="10 11">DSM 18704</strain>
    </source>
</reference>
<dbReference type="InterPro" id="IPR029018">
    <property type="entry name" value="Hex-like_dom2"/>
</dbReference>
<feature type="domain" description="Beta-hexosaminidase bacterial type N-terminal" evidence="9">
    <location>
        <begin position="31"/>
        <end position="163"/>
    </location>
</feature>
<comment type="catalytic activity">
    <reaction evidence="1">
        <text>Hydrolysis of terminal non-reducing N-acetyl-D-hexosamine residues in N-acetyl-beta-D-hexosaminides.</text>
        <dbReference type="EC" id="3.2.1.52"/>
    </reaction>
</comment>
<keyword evidence="7" id="KW-0732">Signal</keyword>
<evidence type="ECO:0000259" key="8">
    <source>
        <dbReference type="Pfam" id="PF00728"/>
    </source>
</evidence>
<dbReference type="Pfam" id="PF00728">
    <property type="entry name" value="Glyco_hydro_20"/>
    <property type="match status" value="1"/>
</dbReference>
<feature type="active site" description="Proton donor" evidence="6">
    <location>
        <position position="307"/>
    </location>
</feature>
<dbReference type="GO" id="GO:0030203">
    <property type="term" value="P:glycosaminoglycan metabolic process"/>
    <property type="evidence" value="ECO:0007669"/>
    <property type="project" value="TreeGrafter"/>
</dbReference>
<feature type="domain" description="Glycoside hydrolase family 20 catalytic" evidence="8">
    <location>
        <begin position="168"/>
        <end position="470"/>
    </location>
</feature>
<keyword evidence="5" id="KW-0326">Glycosidase</keyword>
<accession>A0A239HNN5</accession>
<dbReference type="PANTHER" id="PTHR22600:SF57">
    <property type="entry name" value="BETA-N-ACETYLHEXOSAMINIDASE"/>
    <property type="match status" value="1"/>
</dbReference>
<evidence type="ECO:0000313" key="11">
    <source>
        <dbReference type="Proteomes" id="UP000198356"/>
    </source>
</evidence>
<evidence type="ECO:0000256" key="6">
    <source>
        <dbReference type="PIRSR" id="PIRSR625705-1"/>
    </source>
</evidence>
<protein>
    <recommendedName>
        <fullName evidence="3">beta-N-acetylhexosaminidase</fullName>
        <ecNumber evidence="3">3.2.1.52</ecNumber>
    </recommendedName>
</protein>
<dbReference type="Pfam" id="PF02838">
    <property type="entry name" value="Glyco_hydro_20b"/>
    <property type="match status" value="1"/>
</dbReference>
<dbReference type="Gene3D" id="3.20.20.80">
    <property type="entry name" value="Glycosidases"/>
    <property type="match status" value="1"/>
</dbReference>
<dbReference type="InterPro" id="IPR025705">
    <property type="entry name" value="Beta_hexosaminidase_sua/sub"/>
</dbReference>
<keyword evidence="4 10" id="KW-0378">Hydrolase</keyword>
<dbReference type="Gene3D" id="3.30.379.10">
    <property type="entry name" value="Chitobiase/beta-hexosaminidase domain 2-like"/>
    <property type="match status" value="1"/>
</dbReference>
<dbReference type="InterPro" id="IPR015882">
    <property type="entry name" value="HEX_bac_N"/>
</dbReference>
<dbReference type="GO" id="GO:0004563">
    <property type="term" value="F:beta-N-acetylhexosaminidase activity"/>
    <property type="evidence" value="ECO:0007669"/>
    <property type="project" value="UniProtKB-EC"/>
</dbReference>